<accession>A0A3B1E4F7</accession>
<evidence type="ECO:0000256" key="1">
    <source>
        <dbReference type="SAM" id="Phobius"/>
    </source>
</evidence>
<feature type="transmembrane region" description="Helical" evidence="1">
    <location>
        <begin position="81"/>
        <end position="99"/>
    </location>
</feature>
<keyword evidence="1" id="KW-1133">Transmembrane helix</keyword>
<dbReference type="AlphaFoldDB" id="A0A3B1E4F7"/>
<proteinExistence type="predicted"/>
<name>A0A3B1E4F7_9ZZZZ</name>
<sequence>MFDFDDVIVFNIIVTIFGILYGVIAQRNSFCFSGGLKDTIIIGNTQRSTSILVAMITSVLATQALVFAYDIDLQIPRYFLNINYAAIVIGGFIFGYGMMKSDGCGSRHLVKFAQGDKTSLYVLIVLSISSYFTYSYLDGIKSLFFKNQLMSFFYTDKTLSMPLYFILAVLLFLLIKSLSNVKNLLKNME</sequence>
<gene>
    <name evidence="2" type="ORF">MNB_ARC-1_526</name>
</gene>
<dbReference type="EMBL" id="UOYO01000014">
    <property type="protein sequence ID" value="VAY86581.1"/>
    <property type="molecule type" value="Genomic_DNA"/>
</dbReference>
<feature type="transmembrane region" description="Helical" evidence="1">
    <location>
        <begin position="120"/>
        <end position="137"/>
    </location>
</feature>
<evidence type="ECO:0000313" key="2">
    <source>
        <dbReference type="EMBL" id="VAY86581.1"/>
    </source>
</evidence>
<dbReference type="Pfam" id="PF04143">
    <property type="entry name" value="Sulf_transp"/>
    <property type="match status" value="1"/>
</dbReference>
<feature type="transmembrane region" description="Helical" evidence="1">
    <location>
        <begin position="51"/>
        <end position="69"/>
    </location>
</feature>
<organism evidence="2">
    <name type="scientific">hydrothermal vent metagenome</name>
    <dbReference type="NCBI Taxonomy" id="652676"/>
    <lineage>
        <taxon>unclassified sequences</taxon>
        <taxon>metagenomes</taxon>
        <taxon>ecological metagenomes</taxon>
    </lineage>
</organism>
<feature type="transmembrane region" description="Helical" evidence="1">
    <location>
        <begin position="159"/>
        <end position="178"/>
    </location>
</feature>
<feature type="transmembrane region" description="Helical" evidence="1">
    <location>
        <begin position="6"/>
        <end position="24"/>
    </location>
</feature>
<protein>
    <submittedName>
        <fullName evidence="2">Probable transmembrane protein</fullName>
    </submittedName>
</protein>
<dbReference type="InterPro" id="IPR007272">
    <property type="entry name" value="Sulf_transp_TsuA/YedE"/>
</dbReference>
<reference evidence="2" key="1">
    <citation type="submission" date="2018-10" db="EMBL/GenBank/DDBJ databases">
        <authorList>
            <person name="Aoki K."/>
        </authorList>
    </citation>
    <scope>NUCLEOTIDE SEQUENCE</scope>
</reference>
<keyword evidence="1" id="KW-0472">Membrane</keyword>
<keyword evidence="1 2" id="KW-0812">Transmembrane</keyword>